<evidence type="ECO:0000313" key="3">
    <source>
        <dbReference type="Proteomes" id="UP000663760"/>
    </source>
</evidence>
<dbReference type="EMBL" id="LR746265">
    <property type="protein sequence ID" value="CAA7391989.1"/>
    <property type="molecule type" value="Genomic_DNA"/>
</dbReference>
<protein>
    <submittedName>
        <fullName evidence="2">Uncharacterized protein</fullName>
    </submittedName>
</protein>
<dbReference type="Proteomes" id="UP000663760">
    <property type="component" value="Chromosome 2"/>
</dbReference>
<feature type="compositionally biased region" description="Low complexity" evidence="1">
    <location>
        <begin position="44"/>
        <end position="56"/>
    </location>
</feature>
<organism evidence="2 3">
    <name type="scientific">Spirodela intermedia</name>
    <name type="common">Intermediate duckweed</name>
    <dbReference type="NCBI Taxonomy" id="51605"/>
    <lineage>
        <taxon>Eukaryota</taxon>
        <taxon>Viridiplantae</taxon>
        <taxon>Streptophyta</taxon>
        <taxon>Embryophyta</taxon>
        <taxon>Tracheophyta</taxon>
        <taxon>Spermatophyta</taxon>
        <taxon>Magnoliopsida</taxon>
        <taxon>Liliopsida</taxon>
        <taxon>Araceae</taxon>
        <taxon>Lemnoideae</taxon>
        <taxon>Spirodela</taxon>
    </lineage>
</organism>
<evidence type="ECO:0000313" key="2">
    <source>
        <dbReference type="EMBL" id="CAA7391989.1"/>
    </source>
</evidence>
<dbReference type="PANTHER" id="PTHR33527">
    <property type="entry name" value="OS07G0274300 PROTEIN"/>
    <property type="match status" value="1"/>
</dbReference>
<dbReference type="OrthoDB" id="1882251at2759"/>
<gene>
    <name evidence="2" type="ORF">SI8410_02003188</name>
</gene>
<proteinExistence type="predicted"/>
<feature type="region of interest" description="Disordered" evidence="1">
    <location>
        <begin position="272"/>
        <end position="316"/>
    </location>
</feature>
<dbReference type="PANTHER" id="PTHR33527:SF53">
    <property type="entry name" value="OS10G0561000 PROTEIN"/>
    <property type="match status" value="1"/>
</dbReference>
<name>A0A7I8K604_SPIIN</name>
<sequence length="451" mass="49728">MANPDNLSSADPIPTSDHVPISDPISDSLHVSDPIPSPATLFISEPLSTSDPLPSSDIQSEAIELDVKEGEITDDIKGKRKTDVVTDESNYAGAADNNNSDNNSVGGGDLPGAVNVLRFHFMERRLFMRLTRYLKKGVNESKAMIALWLWAEAVGHSGFLRHVCSSSDAMLLKFCQEAKLCLEVLMGLRVMALVRNCSSVELPMTSWLIEEPIDLRFFFVHRKTVMDGVAAIHHRICQLIFDDDIMINISEATTHPENRRIMSSGLIISRPLGENAEKRKNENEGDPMEVDPGEAPPPRGNKKAKQNGEEPKEVAAAAAVAGKEARPLAPPGAVEPLVTRSVFLTFNMGLPVSGKNVAQFFNMRYGKCVERVDIERHVPEYPPLYGYIIFKNALAMTTALNGQRSGKFVISERVVWTRICKPRPRRPLGDMGEMSVDELAAAIVAIKMENR</sequence>
<reference evidence="2" key="1">
    <citation type="submission" date="2020-02" db="EMBL/GenBank/DDBJ databases">
        <authorList>
            <person name="Scholz U."/>
            <person name="Mascher M."/>
            <person name="Fiebig A."/>
        </authorList>
    </citation>
    <scope>NUCLEOTIDE SEQUENCE</scope>
</reference>
<evidence type="ECO:0000256" key="1">
    <source>
        <dbReference type="SAM" id="MobiDB-lite"/>
    </source>
</evidence>
<dbReference type="AlphaFoldDB" id="A0A7I8K604"/>
<keyword evidence="3" id="KW-1185">Reference proteome</keyword>
<accession>A0A7I8K604</accession>
<feature type="region of interest" description="Disordered" evidence="1">
    <location>
        <begin position="1"/>
        <end position="56"/>
    </location>
</feature>